<organism evidence="1 2">
    <name type="scientific">Alloyangia pacifica</name>
    <dbReference type="NCBI Taxonomy" id="311180"/>
    <lineage>
        <taxon>Bacteria</taxon>
        <taxon>Pseudomonadati</taxon>
        <taxon>Pseudomonadota</taxon>
        <taxon>Alphaproteobacteria</taxon>
        <taxon>Rhodobacterales</taxon>
        <taxon>Roseobacteraceae</taxon>
        <taxon>Alloyangia</taxon>
    </lineage>
</organism>
<gene>
    <name evidence="1" type="ORF">SAMN04488050_101157</name>
</gene>
<dbReference type="AlphaFoldDB" id="A0A1I6NX70"/>
<evidence type="ECO:0000313" key="2">
    <source>
        <dbReference type="Proteomes" id="UP000199392"/>
    </source>
</evidence>
<name>A0A1I6NX70_9RHOB</name>
<dbReference type="EMBL" id="FOZW01000001">
    <property type="protein sequence ID" value="SFS32475.1"/>
    <property type="molecule type" value="Genomic_DNA"/>
</dbReference>
<sequence>MQVLLQPMRKARQPDTDYARERAAAQAEVTRIRRAKRRRVLGIPLRVARKLATLLRSIPAGVARLSR</sequence>
<protein>
    <submittedName>
        <fullName evidence="1">Uncharacterized protein</fullName>
    </submittedName>
</protein>
<keyword evidence="2" id="KW-1185">Reference proteome</keyword>
<dbReference type="STRING" id="311180.SAMN04488050_101157"/>
<dbReference type="RefSeq" id="WP_092426527.1">
    <property type="nucleotide sequence ID" value="NZ_FNCL01000008.1"/>
</dbReference>
<accession>A0A1I6NX70</accession>
<proteinExistence type="predicted"/>
<dbReference type="Proteomes" id="UP000199392">
    <property type="component" value="Unassembled WGS sequence"/>
</dbReference>
<evidence type="ECO:0000313" key="1">
    <source>
        <dbReference type="EMBL" id="SFS32475.1"/>
    </source>
</evidence>
<reference evidence="2" key="1">
    <citation type="submission" date="2016-10" db="EMBL/GenBank/DDBJ databases">
        <authorList>
            <person name="Varghese N."/>
            <person name="Submissions S."/>
        </authorList>
    </citation>
    <scope>NUCLEOTIDE SEQUENCE [LARGE SCALE GENOMIC DNA]</scope>
    <source>
        <strain evidence="2">DSM 26894</strain>
    </source>
</reference>